<dbReference type="CDD" id="cd00782">
    <property type="entry name" value="MutL_Trans"/>
    <property type="match status" value="1"/>
</dbReference>
<dbReference type="GO" id="GO:0140664">
    <property type="term" value="F:ATP-dependent DNA damage sensor activity"/>
    <property type="evidence" value="ECO:0007669"/>
    <property type="project" value="InterPro"/>
</dbReference>
<evidence type="ECO:0000256" key="1">
    <source>
        <dbReference type="ARBA" id="ARBA00006082"/>
    </source>
</evidence>
<evidence type="ECO:0000256" key="3">
    <source>
        <dbReference type="ARBA" id="ARBA00022763"/>
    </source>
</evidence>
<dbReference type="Pfam" id="PF01119">
    <property type="entry name" value="DNA_mis_repair"/>
    <property type="match status" value="1"/>
</dbReference>
<dbReference type="NCBIfam" id="TIGR00585">
    <property type="entry name" value="mutl"/>
    <property type="match status" value="1"/>
</dbReference>
<dbReference type="InterPro" id="IPR036890">
    <property type="entry name" value="HATPase_C_sf"/>
</dbReference>
<comment type="similarity">
    <text evidence="1 5">Belongs to the DNA mismatch repair MutL/HexB family.</text>
</comment>
<feature type="region of interest" description="Disordered" evidence="6">
    <location>
        <begin position="336"/>
        <end position="417"/>
    </location>
</feature>
<protein>
    <recommendedName>
        <fullName evidence="2 5">DNA mismatch repair protein MutL</fullName>
    </recommendedName>
</protein>
<dbReference type="Pfam" id="PF08676">
    <property type="entry name" value="MutL_C"/>
    <property type="match status" value="1"/>
</dbReference>
<dbReference type="GO" id="GO:0032300">
    <property type="term" value="C:mismatch repair complex"/>
    <property type="evidence" value="ECO:0007669"/>
    <property type="project" value="InterPro"/>
</dbReference>
<dbReference type="Gene3D" id="3.30.565.10">
    <property type="entry name" value="Histidine kinase-like ATPase, C-terminal domain"/>
    <property type="match status" value="1"/>
</dbReference>
<dbReference type="PANTHER" id="PTHR10073">
    <property type="entry name" value="DNA MISMATCH REPAIR PROTEIN MLH, PMS, MUTL"/>
    <property type="match status" value="1"/>
</dbReference>
<dbReference type="InterPro" id="IPR038973">
    <property type="entry name" value="MutL/Mlh/Pms-like"/>
</dbReference>
<dbReference type="PANTHER" id="PTHR10073:SF12">
    <property type="entry name" value="DNA MISMATCH REPAIR PROTEIN MLH1"/>
    <property type="match status" value="1"/>
</dbReference>
<proteinExistence type="inferred from homology"/>
<evidence type="ECO:0000256" key="4">
    <source>
        <dbReference type="ARBA" id="ARBA00023204"/>
    </source>
</evidence>
<dbReference type="InterPro" id="IPR002099">
    <property type="entry name" value="MutL/Mlh/PMS"/>
</dbReference>
<keyword evidence="4 5" id="KW-0234">DNA repair</keyword>
<dbReference type="KEGG" id="gsb:GSUB_07040"/>
<organism evidence="9 10">
    <name type="scientific">Geoalkalibacter subterraneus</name>
    <dbReference type="NCBI Taxonomy" id="483547"/>
    <lineage>
        <taxon>Bacteria</taxon>
        <taxon>Pseudomonadati</taxon>
        <taxon>Thermodesulfobacteriota</taxon>
        <taxon>Desulfuromonadia</taxon>
        <taxon>Desulfuromonadales</taxon>
        <taxon>Geoalkalibacteraceae</taxon>
        <taxon>Geoalkalibacter</taxon>
    </lineage>
</organism>
<evidence type="ECO:0000313" key="10">
    <source>
        <dbReference type="Proteomes" id="UP000035036"/>
    </source>
</evidence>
<feature type="compositionally biased region" description="Basic and acidic residues" evidence="6">
    <location>
        <begin position="372"/>
        <end position="389"/>
    </location>
</feature>
<dbReference type="GO" id="GO:0016887">
    <property type="term" value="F:ATP hydrolysis activity"/>
    <property type="evidence" value="ECO:0007669"/>
    <property type="project" value="InterPro"/>
</dbReference>
<evidence type="ECO:0000259" key="7">
    <source>
        <dbReference type="SMART" id="SM00853"/>
    </source>
</evidence>
<evidence type="ECO:0000256" key="5">
    <source>
        <dbReference type="HAMAP-Rule" id="MF_00149"/>
    </source>
</evidence>
<dbReference type="EMBL" id="CP010311">
    <property type="protein sequence ID" value="AJF06352.1"/>
    <property type="molecule type" value="Genomic_DNA"/>
</dbReference>
<dbReference type="STRING" id="483547.GSUB_07040"/>
<dbReference type="Gene3D" id="3.30.230.10">
    <property type="match status" value="1"/>
</dbReference>
<evidence type="ECO:0000259" key="8">
    <source>
        <dbReference type="SMART" id="SM01340"/>
    </source>
</evidence>
<evidence type="ECO:0000256" key="2">
    <source>
        <dbReference type="ARBA" id="ARBA00021975"/>
    </source>
</evidence>
<dbReference type="SMART" id="SM00853">
    <property type="entry name" value="MutL_C"/>
    <property type="match status" value="1"/>
</dbReference>
<dbReference type="CDD" id="cd16926">
    <property type="entry name" value="HATPase_MutL-MLH-PMS-like"/>
    <property type="match status" value="1"/>
</dbReference>
<dbReference type="InterPro" id="IPR042121">
    <property type="entry name" value="MutL_C_regsub"/>
</dbReference>
<dbReference type="InterPro" id="IPR013507">
    <property type="entry name" value="DNA_mismatch_S5_2-like"/>
</dbReference>
<dbReference type="GO" id="GO:0030983">
    <property type="term" value="F:mismatched DNA binding"/>
    <property type="evidence" value="ECO:0007669"/>
    <property type="project" value="InterPro"/>
</dbReference>
<dbReference type="SUPFAM" id="SSF118116">
    <property type="entry name" value="DNA mismatch repair protein MutL"/>
    <property type="match status" value="1"/>
</dbReference>
<name>A0A0B5FDW2_9BACT</name>
<accession>A0A0B5FDW2</accession>
<dbReference type="GO" id="GO:0006298">
    <property type="term" value="P:mismatch repair"/>
    <property type="evidence" value="ECO:0007669"/>
    <property type="project" value="UniProtKB-UniRule"/>
</dbReference>
<dbReference type="InterPro" id="IPR037198">
    <property type="entry name" value="MutL_C_sf"/>
</dbReference>
<comment type="function">
    <text evidence="5">This protein is involved in the repair of mismatches in DNA. It is required for dam-dependent methyl-directed DNA mismatch repair. May act as a 'molecular matchmaker', a protein that promotes the formation of a stable complex between two or more DNA-binding proteins in an ATP-dependent manner without itself being part of a final effector complex.</text>
</comment>
<dbReference type="GO" id="GO:0005524">
    <property type="term" value="F:ATP binding"/>
    <property type="evidence" value="ECO:0007669"/>
    <property type="project" value="InterPro"/>
</dbReference>
<feature type="domain" description="DNA mismatch repair protein S5" evidence="8">
    <location>
        <begin position="210"/>
        <end position="329"/>
    </location>
</feature>
<keyword evidence="10" id="KW-1185">Reference proteome</keyword>
<dbReference type="InterPro" id="IPR020568">
    <property type="entry name" value="Ribosomal_Su5_D2-typ_SF"/>
</dbReference>
<dbReference type="AlphaFoldDB" id="A0A0B5FDW2"/>
<sequence length="615" mass="68291">MSSRIAILSENISNMIAAGEVVERPSSVVKELVENSLDAGAREIVVEIERGGRKMIRVADDGEGMSRDDAFLCLERHATSKLRKPEDLSALTTLGFRGEALPAIASVSRLTLQTCGNDEGEGVEIQVEGGTIRQSREMGLPRGTLIDVRNLFFNTPARRKFLRRDETEIGHIADVVTKQALAHPDVQFRLLHNGRCLFEVRRDSSLPERIAAFLGRPLLKQLLPVEVEDGVDLTLSGYICPPEVNRSTSGAIYTFINGRCIRDRVVQHAVIEGYRNLLMKGRFPVVVLFLTLDPAMVDVNVHPTKHEVRFRDQRRVHDFIAARLKQTLQPAAWLESAPADEPSPGAELQPSASPPVAPRHPLAHTPETAAVSRREQVQESLDRYARRSSVESPAVRPYSSPPRSAPGGATAEPEVERKRKGGFFSSLRYLGQYHNSYLLCQQDEDLLLIDQHAAHERIRFEKLRRDYRRGEVPRQGLLFPEVIEFDFKAAAALQEGLDTLAAFGFEIEPFGGKAFAVKSVPAVLGQTNVEELLHDVASDLETIGKSGAPDDAVDEFLMRLACHGVIRANQALAPPEVQALLDELDQVDFKAHCPHGRPVQVRLTLGEIERLFKRT</sequence>
<keyword evidence="3 5" id="KW-0227">DNA damage</keyword>
<dbReference type="Gene3D" id="3.30.1370.100">
    <property type="entry name" value="MutL, C-terminal domain, regulatory subdomain"/>
    <property type="match status" value="1"/>
</dbReference>
<dbReference type="Gene3D" id="3.30.1540.20">
    <property type="entry name" value="MutL, C-terminal domain, dimerisation subdomain"/>
    <property type="match status" value="1"/>
</dbReference>
<dbReference type="InterPro" id="IPR020667">
    <property type="entry name" value="DNA_mismatch_repair_MutL"/>
</dbReference>
<dbReference type="InterPro" id="IPR042120">
    <property type="entry name" value="MutL_C_dimsub"/>
</dbReference>
<dbReference type="SMART" id="SM01340">
    <property type="entry name" value="DNA_mis_repair"/>
    <property type="match status" value="1"/>
</dbReference>
<gene>
    <name evidence="5" type="primary">mutL</name>
    <name evidence="9" type="ORF">GSUB_07040</name>
</gene>
<evidence type="ECO:0000256" key="6">
    <source>
        <dbReference type="SAM" id="MobiDB-lite"/>
    </source>
</evidence>
<dbReference type="FunFam" id="3.30.565.10:FF:000003">
    <property type="entry name" value="DNA mismatch repair endonuclease MutL"/>
    <property type="match status" value="1"/>
</dbReference>
<dbReference type="PROSITE" id="PS00058">
    <property type="entry name" value="DNA_MISMATCH_REPAIR_1"/>
    <property type="match status" value="1"/>
</dbReference>
<dbReference type="SUPFAM" id="SSF54211">
    <property type="entry name" value="Ribosomal protein S5 domain 2-like"/>
    <property type="match status" value="1"/>
</dbReference>
<dbReference type="SUPFAM" id="SSF55874">
    <property type="entry name" value="ATPase domain of HSP90 chaperone/DNA topoisomerase II/histidine kinase"/>
    <property type="match status" value="1"/>
</dbReference>
<evidence type="ECO:0000313" key="9">
    <source>
        <dbReference type="EMBL" id="AJF06352.1"/>
    </source>
</evidence>
<reference evidence="9 10" key="1">
    <citation type="journal article" date="2015" name="Genome Announc.">
        <title>Genomes of Geoalkalibacter ferrihydriticus Z-0531T and Geoalkalibacter subterraneus Red1T, Two Haloalkaliphilic Metal-Reducing Deltaproteobacteria.</title>
        <authorList>
            <person name="Badalamenti J.P."/>
            <person name="Krajmalnik-Brown R."/>
            <person name="Torres C.I."/>
            <person name="Bond D.R."/>
        </authorList>
    </citation>
    <scope>NUCLEOTIDE SEQUENCE [LARGE SCALE GENOMIC DNA]</scope>
    <source>
        <strain evidence="9 10">Red1</strain>
    </source>
</reference>
<dbReference type="RefSeq" id="WP_040199936.1">
    <property type="nucleotide sequence ID" value="NZ_CP010311.1"/>
</dbReference>
<dbReference type="HOGENOM" id="CLU_004131_4_2_7"/>
<dbReference type="InterPro" id="IPR014721">
    <property type="entry name" value="Ribsml_uS5_D2-typ_fold_subgr"/>
</dbReference>
<feature type="domain" description="MutL C-terminal dimerisation" evidence="7">
    <location>
        <begin position="429"/>
        <end position="572"/>
    </location>
</feature>
<dbReference type="HAMAP" id="MF_00149">
    <property type="entry name" value="DNA_mis_repair"/>
    <property type="match status" value="1"/>
</dbReference>
<dbReference type="OrthoDB" id="9763467at2"/>
<dbReference type="InterPro" id="IPR014762">
    <property type="entry name" value="DNA_mismatch_repair_CS"/>
</dbReference>
<dbReference type="Proteomes" id="UP000035036">
    <property type="component" value="Chromosome"/>
</dbReference>
<dbReference type="Pfam" id="PF13589">
    <property type="entry name" value="HATPase_c_3"/>
    <property type="match status" value="1"/>
</dbReference>
<dbReference type="InterPro" id="IPR014790">
    <property type="entry name" value="MutL_C"/>
</dbReference>